<dbReference type="InterPro" id="IPR041698">
    <property type="entry name" value="Methyltransf_25"/>
</dbReference>
<evidence type="ECO:0000313" key="2">
    <source>
        <dbReference type="EMBL" id="PZR18801.1"/>
    </source>
</evidence>
<dbReference type="EMBL" id="QFQP01000001">
    <property type="protein sequence ID" value="PZR18801.1"/>
    <property type="molecule type" value="Genomic_DNA"/>
</dbReference>
<dbReference type="AlphaFoldDB" id="A0A2W5W6H3"/>
<dbReference type="InterPro" id="IPR029063">
    <property type="entry name" value="SAM-dependent_MTases_sf"/>
</dbReference>
<dbReference type="Pfam" id="PF13649">
    <property type="entry name" value="Methyltransf_25"/>
    <property type="match status" value="1"/>
</dbReference>
<feature type="domain" description="Methyltransferase" evidence="1">
    <location>
        <begin position="2"/>
        <end position="98"/>
    </location>
</feature>
<evidence type="ECO:0000313" key="3">
    <source>
        <dbReference type="Proteomes" id="UP000249061"/>
    </source>
</evidence>
<proteinExistence type="predicted"/>
<gene>
    <name evidence="2" type="ORF">DI536_02670</name>
</gene>
<dbReference type="Proteomes" id="UP000249061">
    <property type="component" value="Unassembled WGS sequence"/>
</dbReference>
<comment type="caution">
    <text evidence="2">The sequence shown here is derived from an EMBL/GenBank/DDBJ whole genome shotgun (WGS) entry which is preliminary data.</text>
</comment>
<protein>
    <recommendedName>
        <fullName evidence="1">Methyltransferase domain-containing protein</fullName>
    </recommendedName>
</protein>
<dbReference type="Gene3D" id="3.40.50.150">
    <property type="entry name" value="Vaccinia Virus protein VP39"/>
    <property type="match status" value="1"/>
</dbReference>
<dbReference type="SUPFAM" id="SSF53335">
    <property type="entry name" value="S-adenosyl-L-methionine-dependent methyltransferases"/>
    <property type="match status" value="1"/>
</dbReference>
<organism evidence="2 3">
    <name type="scientific">Archangium gephyra</name>
    <dbReference type="NCBI Taxonomy" id="48"/>
    <lineage>
        <taxon>Bacteria</taxon>
        <taxon>Pseudomonadati</taxon>
        <taxon>Myxococcota</taxon>
        <taxon>Myxococcia</taxon>
        <taxon>Myxococcales</taxon>
        <taxon>Cystobacterineae</taxon>
        <taxon>Archangiaceae</taxon>
        <taxon>Archangium</taxon>
    </lineage>
</organism>
<name>A0A2W5W6H3_9BACT</name>
<reference evidence="2 3" key="1">
    <citation type="submission" date="2017-08" db="EMBL/GenBank/DDBJ databases">
        <title>Infants hospitalized years apart are colonized by the same room-sourced microbial strains.</title>
        <authorList>
            <person name="Brooks B."/>
            <person name="Olm M.R."/>
            <person name="Firek B.A."/>
            <person name="Baker R."/>
            <person name="Thomas B.C."/>
            <person name="Morowitz M.J."/>
            <person name="Banfield J.F."/>
        </authorList>
    </citation>
    <scope>NUCLEOTIDE SEQUENCE [LARGE SCALE GENOMIC DNA]</scope>
    <source>
        <strain evidence="2">S2_003_000_R2_14</strain>
    </source>
</reference>
<sequence length="185" mass="20008">MLVLGAGDGMVATALAARGHSVVAVEPSNSLRAMLAERQLQLPVSEHLEVRGDDPRTLDLGRRFNLVIAPHQALGLTRTPDELFAFLEVMARHLEPDGIFALDALAEFKDSEDSRPRPVMHLRERSDAIHPLAPLRLTAQTLDDALASVGLEPRERYADFSDSPFTPAADLQVVVGGVFDPPGGC</sequence>
<dbReference type="CDD" id="cd02440">
    <property type="entry name" value="AdoMet_MTases"/>
    <property type="match status" value="1"/>
</dbReference>
<evidence type="ECO:0000259" key="1">
    <source>
        <dbReference type="Pfam" id="PF13649"/>
    </source>
</evidence>
<accession>A0A2W5W6H3</accession>